<feature type="region of interest" description="Disordered" evidence="1">
    <location>
        <begin position="602"/>
        <end position="629"/>
    </location>
</feature>
<evidence type="ECO:0000313" key="2">
    <source>
        <dbReference type="Proteomes" id="UP000695000"/>
    </source>
</evidence>
<accession>A0ABM1MVY1</accession>
<evidence type="ECO:0000256" key="1">
    <source>
        <dbReference type="SAM" id="MobiDB-lite"/>
    </source>
</evidence>
<dbReference type="Proteomes" id="UP000695000">
    <property type="component" value="Unplaced"/>
</dbReference>
<dbReference type="GeneID" id="108564250"/>
<sequence length="700" mass="77251">MGDLIEFNSPAPKDETSFTTLFNSNDFNLHLNFDLGRESMPFRPSSIGRESLQVLDITGRESLGILHMNSPSIRLTEPDFLQHLPLSGDTLNTAILHPLSFLDRKNSNVSSVSSNAFSLYNSSNFNESVAPSTIYSANSLKGLSSSDFNNAFISNQFSQDDLLLSELNQRIDERMRLYSLPVAANVPETETDLDAIKRRCISAEVKSNRTSSVEEDDDEFNDSVFIEAHHIACKIADGSILEASYEEGNILDCTPQPFLANDESDMEIEKVVKCDKESMFKEIDRIIPPQIPEVNEEEEVLVVEEQQQDKNEEVVDEEESRNSSNVATLLEYKQNLLDLLNGEGKIDVSNISNRSRSVCSSISSEDSGHSSIEDKQHNRPISDVEQEKEELERDAELPLDLSRTAASVSLTEKLLQGDGVDKGSRLCQSFGMPLISNNLNSQVTEMKNIIIGMETKCNVSSDSNASSITSSNKLKPKKIEETKKGPMKAMLPVNAITKKKDLLKDSKIAKSQLTNTPLRKQSIGTSISKRISTPLINTKLKPMAQSTPDRTQPQSKLSIPLACSSQIKKKSLECSVSPLVKTTSFDEMCNYNMNKSDSVTNVSTTATNTSGRCRSTNEGSKGAGTTTTTGLIRPRRYSVGKENLVSSLRKIAKPNLSVSDPKRTEDGDISSSRIALRNTSNRSIGMKPTNLMSKIKCVKK</sequence>
<dbReference type="RefSeq" id="XP_017778731.1">
    <property type="nucleotide sequence ID" value="XM_017923242.1"/>
</dbReference>
<gene>
    <name evidence="3" type="primary">LOC108564250</name>
</gene>
<protein>
    <submittedName>
        <fullName evidence="3">Rho GTPase-activating protein gacF-like isoform X2</fullName>
    </submittedName>
</protein>
<feature type="region of interest" description="Disordered" evidence="1">
    <location>
        <begin position="305"/>
        <end position="326"/>
    </location>
</feature>
<feature type="region of interest" description="Disordered" evidence="1">
    <location>
        <begin position="359"/>
        <end position="398"/>
    </location>
</feature>
<keyword evidence="2" id="KW-1185">Reference proteome</keyword>
<proteinExistence type="predicted"/>
<feature type="compositionally biased region" description="Basic and acidic residues" evidence="1">
    <location>
        <begin position="366"/>
        <end position="382"/>
    </location>
</feature>
<reference evidence="3" key="1">
    <citation type="submission" date="2025-08" db="UniProtKB">
        <authorList>
            <consortium name="RefSeq"/>
        </authorList>
    </citation>
    <scope>IDENTIFICATION</scope>
    <source>
        <tissue evidence="3">Whole Larva</tissue>
    </source>
</reference>
<name>A0ABM1MVY1_NICVS</name>
<organism evidence="2 3">
    <name type="scientific">Nicrophorus vespilloides</name>
    <name type="common">Boreal carrion beetle</name>
    <dbReference type="NCBI Taxonomy" id="110193"/>
    <lineage>
        <taxon>Eukaryota</taxon>
        <taxon>Metazoa</taxon>
        <taxon>Ecdysozoa</taxon>
        <taxon>Arthropoda</taxon>
        <taxon>Hexapoda</taxon>
        <taxon>Insecta</taxon>
        <taxon>Pterygota</taxon>
        <taxon>Neoptera</taxon>
        <taxon>Endopterygota</taxon>
        <taxon>Coleoptera</taxon>
        <taxon>Polyphaga</taxon>
        <taxon>Staphyliniformia</taxon>
        <taxon>Silphidae</taxon>
        <taxon>Nicrophorinae</taxon>
        <taxon>Nicrophorus</taxon>
    </lineage>
</organism>
<evidence type="ECO:0000313" key="3">
    <source>
        <dbReference type="RefSeq" id="XP_017778731.1"/>
    </source>
</evidence>